<dbReference type="Proteomes" id="UP000027850">
    <property type="component" value="Unassembled WGS sequence"/>
</dbReference>
<organism evidence="1 2">
    <name type="scientific">Parabacteroides distasonis str. 3776 D15 i</name>
    <dbReference type="NCBI Taxonomy" id="1339342"/>
    <lineage>
        <taxon>Bacteria</taxon>
        <taxon>Pseudomonadati</taxon>
        <taxon>Bacteroidota</taxon>
        <taxon>Bacteroidia</taxon>
        <taxon>Bacteroidales</taxon>
        <taxon>Tannerellaceae</taxon>
        <taxon>Parabacteroides</taxon>
    </lineage>
</organism>
<accession>A0AB34LIJ0</accession>
<dbReference type="AlphaFoldDB" id="A0AB34LIJ0"/>
<dbReference type="EMBL" id="JNHK01000058">
    <property type="protein sequence ID" value="KDS39262.1"/>
    <property type="molecule type" value="Genomic_DNA"/>
</dbReference>
<sequence>MDTRKDIISLTMTTTQYMHCSKPTSKLQLLDLGFGILQKYEKLSNHNEPVKV</sequence>
<gene>
    <name evidence="1" type="ORF">M091_4568</name>
</gene>
<name>A0AB34LIJ0_PARDI</name>
<proteinExistence type="predicted"/>
<evidence type="ECO:0000313" key="1">
    <source>
        <dbReference type="EMBL" id="KDS39262.1"/>
    </source>
</evidence>
<comment type="caution">
    <text evidence="1">The sequence shown here is derived from an EMBL/GenBank/DDBJ whole genome shotgun (WGS) entry which is preliminary data.</text>
</comment>
<reference evidence="1 2" key="1">
    <citation type="submission" date="2014-04" db="EMBL/GenBank/DDBJ databases">
        <authorList>
            <person name="Sears C."/>
            <person name="Carroll K."/>
            <person name="Sack B.R."/>
            <person name="Qadri F."/>
            <person name="Myers L.L."/>
            <person name="Chung G.-T."/>
            <person name="Escheverria P."/>
            <person name="Fraser C.M."/>
            <person name="Sadzewicz L."/>
            <person name="Shefchek K.A."/>
            <person name="Tallon L."/>
            <person name="Das S.P."/>
            <person name="Daugherty S."/>
            <person name="Mongodin E.F."/>
        </authorList>
    </citation>
    <scope>NUCLEOTIDE SEQUENCE [LARGE SCALE GENOMIC DNA]</scope>
    <source>
        <strain evidence="1 2">3776 D15 i</strain>
    </source>
</reference>
<evidence type="ECO:0000313" key="2">
    <source>
        <dbReference type="Proteomes" id="UP000027850"/>
    </source>
</evidence>
<protein>
    <submittedName>
        <fullName evidence="1">Uncharacterized protein</fullName>
    </submittedName>
</protein>